<accession>D9R5B9</accession>
<dbReference type="InterPro" id="IPR015500">
    <property type="entry name" value="Peptidase_S8_subtilisin-rel"/>
</dbReference>
<sequence length="556" mass="60954">MKKILDNNFYDLLITNPVTAAPGDDSITFLNNRHSLLHIPTAAINICNLANYPAHTFPSLYTPTATVSLEQTGVGNVQRNPALALFGEGVIVVIIDTGIDYRHPAFRNSDGSSRILTIWDQTQQEGTPPETFTFGTEYSQETINTALNSEDPLSIVPTTDSNGHGTAIASVIAGTPNLLEAFSGVVPQSDLVIVKLKEAKENLKNFYFVPSDILCFQESDIMFGFRYSLTISERFSRPVVTCIAMGSSLGGHDGRGALSGYLNDLALQPGIGISVSAGNEGNSQRHYFNSTLLEPFYNDFELRIGENDKMFSLEIWSYSLGRVSIDISSPNRESTQQIYPSIGDCRSFNFVFTPTTIYVNNYVFEEETGDQLIFVRFQNTTPGIWRIRVRSVENEPLSFHAWLPAGNLISNQTFFINSSPDTTITSPGNGRRQLTVTAYNQVNNSILGESSRGYTRIGMVKPDIAAPGYQLTCATPGNGYGSVTGTGPAAAHAAGITAMIFEWAIARGNYRTMNGVDASRLMIRGAIRTSTYTYPNNIWGYGQVDVENVFRQLTSI</sequence>
<gene>
    <name evidence="7" type="ordered locus">Closa_0699</name>
</gene>
<dbReference type="PaxDb" id="610130-Closa_0699"/>
<feature type="domain" description="Peptidase S8/S53" evidence="6">
    <location>
        <begin position="87"/>
        <end position="280"/>
    </location>
</feature>
<dbReference type="STRING" id="610130.Closa_0699"/>
<dbReference type="GO" id="GO:0006508">
    <property type="term" value="P:proteolysis"/>
    <property type="evidence" value="ECO:0007669"/>
    <property type="project" value="UniProtKB-KW"/>
</dbReference>
<dbReference type="PROSITE" id="PS00137">
    <property type="entry name" value="SUBTILASE_HIS"/>
    <property type="match status" value="1"/>
</dbReference>
<dbReference type="Pfam" id="PF00082">
    <property type="entry name" value="Peptidase_S8"/>
    <property type="match status" value="2"/>
</dbReference>
<dbReference type="RefSeq" id="WP_013271420.1">
    <property type="nucleotide sequence ID" value="NC_014376.1"/>
</dbReference>
<evidence type="ECO:0000313" key="7">
    <source>
        <dbReference type="EMBL" id="ADL03325.1"/>
    </source>
</evidence>
<keyword evidence="4" id="KW-0720">Serine protease</keyword>
<dbReference type="PIRSF" id="PIRSF037894">
    <property type="entry name" value="Subtilisin_rel_CspABC"/>
    <property type="match status" value="1"/>
</dbReference>
<dbReference type="SUPFAM" id="SSF52743">
    <property type="entry name" value="Subtilisin-like"/>
    <property type="match status" value="1"/>
</dbReference>
<dbReference type="CDD" id="cd07478">
    <property type="entry name" value="Peptidases_S8_CspA-like"/>
    <property type="match status" value="1"/>
</dbReference>
<keyword evidence="8" id="KW-1185">Reference proteome</keyword>
<dbReference type="PROSITE" id="PS00136">
    <property type="entry name" value="SUBTILASE_ASP"/>
    <property type="match status" value="1"/>
</dbReference>
<dbReference type="InterPro" id="IPR034045">
    <property type="entry name" value="Pep_S8_CspA-like"/>
</dbReference>
<protein>
    <submittedName>
        <fullName evidence="7">Peptidase S8 and S53 subtilisin kexin sedolisin</fullName>
    </submittedName>
</protein>
<name>D9R5B9_LACSW</name>
<dbReference type="PRINTS" id="PR00723">
    <property type="entry name" value="SUBTILISIN"/>
</dbReference>
<dbReference type="InterPro" id="IPR036852">
    <property type="entry name" value="Peptidase_S8/S53_dom_sf"/>
</dbReference>
<evidence type="ECO:0000256" key="3">
    <source>
        <dbReference type="ARBA" id="ARBA00022801"/>
    </source>
</evidence>
<dbReference type="GO" id="GO:0004252">
    <property type="term" value="F:serine-type endopeptidase activity"/>
    <property type="evidence" value="ECO:0007669"/>
    <property type="project" value="InterPro"/>
</dbReference>
<dbReference type="EMBL" id="CP002109">
    <property type="protein sequence ID" value="ADL03325.1"/>
    <property type="molecule type" value="Genomic_DNA"/>
</dbReference>
<dbReference type="InterPro" id="IPR000209">
    <property type="entry name" value="Peptidase_S8/S53_dom"/>
</dbReference>
<evidence type="ECO:0000256" key="5">
    <source>
        <dbReference type="PROSITE-ProRule" id="PRU01240"/>
    </source>
</evidence>
<evidence type="ECO:0000256" key="2">
    <source>
        <dbReference type="ARBA" id="ARBA00022670"/>
    </source>
</evidence>
<reference evidence="7" key="1">
    <citation type="submission" date="2010-07" db="EMBL/GenBank/DDBJ databases">
        <title>Complete sequence of Clostridium saccharolyticum WM1.</title>
        <authorList>
            <consortium name="US DOE Joint Genome Institute"/>
            <person name="Lucas S."/>
            <person name="Copeland A."/>
            <person name="Lapidus A."/>
            <person name="Cheng J.-F."/>
            <person name="Bruce D."/>
            <person name="Goodwin L."/>
            <person name="Pitluck S."/>
            <person name="Chertkov O."/>
            <person name="Detter J.C."/>
            <person name="Han C."/>
            <person name="Tapia R."/>
            <person name="Land M."/>
            <person name="Hauser L."/>
            <person name="Chang Y.-J."/>
            <person name="Jeffries C."/>
            <person name="Kyrpides N."/>
            <person name="Ivanova N."/>
            <person name="Mikhailova N."/>
            <person name="Mouttaki H."/>
            <person name="Lin L."/>
            <person name="Zhou J."/>
            <person name="Hemme C.L."/>
            <person name="Woyke T."/>
        </authorList>
    </citation>
    <scope>NUCLEOTIDE SEQUENCE [LARGE SCALE GENOMIC DNA]</scope>
    <source>
        <strain evidence="7">WM1</strain>
    </source>
</reference>
<keyword evidence="2" id="KW-0645">Protease</keyword>
<dbReference type="KEGG" id="csh:Closa_0699"/>
<comment type="similarity">
    <text evidence="1 5">Belongs to the peptidase S8 family.</text>
</comment>
<dbReference type="PANTHER" id="PTHR43806">
    <property type="entry name" value="PEPTIDASE S8"/>
    <property type="match status" value="1"/>
</dbReference>
<dbReference type="Proteomes" id="UP000001662">
    <property type="component" value="Chromosome"/>
</dbReference>
<evidence type="ECO:0000313" key="8">
    <source>
        <dbReference type="Proteomes" id="UP000001662"/>
    </source>
</evidence>
<dbReference type="InterPro" id="IPR050131">
    <property type="entry name" value="Peptidase_S8_subtilisin-like"/>
</dbReference>
<comment type="caution">
    <text evidence="5">Lacks conserved residue(s) required for the propagation of feature annotation.</text>
</comment>
<dbReference type="InterPro" id="IPR023827">
    <property type="entry name" value="Peptidase_S8_Asp-AS"/>
</dbReference>
<dbReference type="Gene3D" id="2.60.120.1290">
    <property type="match status" value="1"/>
</dbReference>
<dbReference type="InterPro" id="IPR017310">
    <property type="entry name" value="Pept_S8A_subtilisin_clostridia"/>
</dbReference>
<feature type="domain" description="Peptidase S8/S53" evidence="6">
    <location>
        <begin position="413"/>
        <end position="542"/>
    </location>
</feature>
<evidence type="ECO:0000256" key="1">
    <source>
        <dbReference type="ARBA" id="ARBA00011073"/>
    </source>
</evidence>
<dbReference type="eggNOG" id="COG1404">
    <property type="taxonomic scope" value="Bacteria"/>
</dbReference>
<dbReference type="HOGENOM" id="CLU_025670_0_0_9"/>
<evidence type="ECO:0000259" key="6">
    <source>
        <dbReference type="Pfam" id="PF00082"/>
    </source>
</evidence>
<keyword evidence="3" id="KW-0378">Hydrolase</keyword>
<proteinExistence type="inferred from homology"/>
<dbReference type="OrthoDB" id="9762689at2"/>
<dbReference type="InterPro" id="IPR022398">
    <property type="entry name" value="Peptidase_S8_His-AS"/>
</dbReference>
<dbReference type="AlphaFoldDB" id="D9R5B9"/>
<dbReference type="Gene3D" id="3.40.50.200">
    <property type="entry name" value="Peptidase S8/S53 domain"/>
    <property type="match status" value="1"/>
</dbReference>
<evidence type="ECO:0000256" key="4">
    <source>
        <dbReference type="ARBA" id="ARBA00022825"/>
    </source>
</evidence>
<dbReference type="PROSITE" id="PS51892">
    <property type="entry name" value="SUBTILASE"/>
    <property type="match status" value="1"/>
</dbReference>
<dbReference type="PANTHER" id="PTHR43806:SF11">
    <property type="entry name" value="CEREVISIN-RELATED"/>
    <property type="match status" value="1"/>
</dbReference>
<organism evidence="7 8">
    <name type="scientific">Lacrimispora saccharolytica (strain ATCC 35040 / DSM 2544 / NRCC 2533 / WM1)</name>
    <name type="common">Clostridium saccharolyticum</name>
    <dbReference type="NCBI Taxonomy" id="610130"/>
    <lineage>
        <taxon>Bacteria</taxon>
        <taxon>Bacillati</taxon>
        <taxon>Bacillota</taxon>
        <taxon>Clostridia</taxon>
        <taxon>Lachnospirales</taxon>
        <taxon>Lachnospiraceae</taxon>
        <taxon>Lacrimispora</taxon>
    </lineage>
</organism>